<dbReference type="InterPro" id="IPR051534">
    <property type="entry name" value="CBASS_pafABC_assoc_protein"/>
</dbReference>
<organism evidence="4 5">
    <name type="scientific">Flavivirga aquimarina</name>
    <dbReference type="NCBI Taxonomy" id="2027862"/>
    <lineage>
        <taxon>Bacteria</taxon>
        <taxon>Pseudomonadati</taxon>
        <taxon>Bacteroidota</taxon>
        <taxon>Flavobacteriia</taxon>
        <taxon>Flavobacteriales</taxon>
        <taxon>Flavobacteriaceae</taxon>
        <taxon>Flavivirga</taxon>
    </lineage>
</organism>
<dbReference type="Pfam" id="PF08279">
    <property type="entry name" value="HTH_11"/>
    <property type="match status" value="1"/>
</dbReference>
<name>A0ABT8W690_9FLAO</name>
<dbReference type="PANTHER" id="PTHR34580">
    <property type="match status" value="1"/>
</dbReference>
<keyword evidence="2" id="KW-0804">Transcription</keyword>
<dbReference type="PANTHER" id="PTHR34580:SF1">
    <property type="entry name" value="PROTEIN PAFC"/>
    <property type="match status" value="1"/>
</dbReference>
<evidence type="ECO:0000313" key="5">
    <source>
        <dbReference type="Proteomes" id="UP001176883"/>
    </source>
</evidence>
<evidence type="ECO:0000259" key="3">
    <source>
        <dbReference type="PROSITE" id="PS51000"/>
    </source>
</evidence>
<evidence type="ECO:0000313" key="4">
    <source>
        <dbReference type="EMBL" id="MDO5968635.1"/>
    </source>
</evidence>
<dbReference type="PROSITE" id="PS51000">
    <property type="entry name" value="HTH_DEOR_2"/>
    <property type="match status" value="1"/>
</dbReference>
<dbReference type="InterPro" id="IPR001034">
    <property type="entry name" value="DeoR_HTH"/>
</dbReference>
<dbReference type="PROSITE" id="PS52050">
    <property type="entry name" value="WYL"/>
    <property type="match status" value="1"/>
</dbReference>
<gene>
    <name evidence="4" type="ORF">Q4Q35_02335</name>
</gene>
<dbReference type="SMART" id="SM00420">
    <property type="entry name" value="HTH_DEOR"/>
    <property type="match status" value="1"/>
</dbReference>
<evidence type="ECO:0000256" key="2">
    <source>
        <dbReference type="ARBA" id="ARBA00023163"/>
    </source>
</evidence>
<dbReference type="Pfam" id="PF13280">
    <property type="entry name" value="WYL"/>
    <property type="match status" value="1"/>
</dbReference>
<accession>A0ABT8W690</accession>
<dbReference type="EMBL" id="JAUOEK010000045">
    <property type="protein sequence ID" value="MDO5968635.1"/>
    <property type="molecule type" value="Genomic_DNA"/>
</dbReference>
<dbReference type="InterPro" id="IPR036388">
    <property type="entry name" value="WH-like_DNA-bd_sf"/>
</dbReference>
<comment type="caution">
    <text evidence="4">The sequence shown here is derived from an EMBL/GenBank/DDBJ whole genome shotgun (WGS) entry which is preliminary data.</text>
</comment>
<evidence type="ECO:0000256" key="1">
    <source>
        <dbReference type="ARBA" id="ARBA00023015"/>
    </source>
</evidence>
<sequence>MNRLTRITSILIQLQSKKVVTAKEIANRFEISLRTVYRDIKTLEEAGVPIGSENGIGYFIVDGYSLPPIMITEEEANALIVSEKLISNQGDASLIKDFNSILIKIKSVLRDHEKENTSKLENRILSSSYKKEIFESNWLSIIQKAITNTKILEIVYHSIYKDEQTLRNIEPLGVYYTDKAWVMIAYCRLRKDMREFRLDRILKINLTSQTFGYQTDFTLSKYFSQLTEPS</sequence>
<dbReference type="InterPro" id="IPR013196">
    <property type="entry name" value="HTH_11"/>
</dbReference>
<dbReference type="InterPro" id="IPR026881">
    <property type="entry name" value="WYL_dom"/>
</dbReference>
<keyword evidence="5" id="KW-1185">Reference proteome</keyword>
<dbReference type="Gene3D" id="1.10.10.10">
    <property type="entry name" value="Winged helix-like DNA-binding domain superfamily/Winged helix DNA-binding domain"/>
    <property type="match status" value="1"/>
</dbReference>
<dbReference type="InterPro" id="IPR036390">
    <property type="entry name" value="WH_DNA-bd_sf"/>
</dbReference>
<reference evidence="4" key="1">
    <citation type="submission" date="2023-07" db="EMBL/GenBank/DDBJ databases">
        <title>Two novel species in the genus Flavivirga.</title>
        <authorList>
            <person name="Kwon K."/>
        </authorList>
    </citation>
    <scope>NUCLEOTIDE SEQUENCE</scope>
    <source>
        <strain evidence="4">KCTC 52353</strain>
    </source>
</reference>
<dbReference type="Proteomes" id="UP001176883">
    <property type="component" value="Unassembled WGS sequence"/>
</dbReference>
<keyword evidence="1" id="KW-0805">Transcription regulation</keyword>
<dbReference type="RefSeq" id="WP_303276312.1">
    <property type="nucleotide sequence ID" value="NZ_JAUOEK010000045.1"/>
</dbReference>
<proteinExistence type="predicted"/>
<feature type="domain" description="HTH deoR-type" evidence="3">
    <location>
        <begin position="3"/>
        <end position="58"/>
    </location>
</feature>
<dbReference type="SUPFAM" id="SSF46785">
    <property type="entry name" value="Winged helix' DNA-binding domain"/>
    <property type="match status" value="1"/>
</dbReference>
<protein>
    <submittedName>
        <fullName evidence="4">YafY family protein</fullName>
    </submittedName>
</protein>